<gene>
    <name evidence="1" type="ORF">AMJ39_04905</name>
</gene>
<evidence type="ECO:0000313" key="1">
    <source>
        <dbReference type="EMBL" id="KPJ53406.1"/>
    </source>
</evidence>
<accession>A0A0S7WT80</accession>
<proteinExistence type="predicted"/>
<name>A0A0S7WT80_UNCT6</name>
<organism evidence="1 2">
    <name type="scientific">candidate division TA06 bacterium DG_24</name>
    <dbReference type="NCBI Taxonomy" id="1703770"/>
    <lineage>
        <taxon>Bacteria</taxon>
        <taxon>Bacteria division TA06</taxon>
    </lineage>
</organism>
<dbReference type="AlphaFoldDB" id="A0A0S7WT80"/>
<comment type="caution">
    <text evidence="1">The sequence shown here is derived from an EMBL/GenBank/DDBJ whole genome shotgun (WGS) entry which is preliminary data.</text>
</comment>
<dbReference type="STRING" id="1703770.AMJ39_04905"/>
<dbReference type="Proteomes" id="UP000052008">
    <property type="component" value="Unassembled WGS sequence"/>
</dbReference>
<sequence length="165" mass="18562">MTGMRKKRSRLKQYQVPVLAGALLLIVVLCIRCGGTDAAERSWLDDIEEGERDLVHCERYRVRWSAAADTAAAREAAGPVRRAVAEHPRLLNQLASECYPDGEGDIPSLEFRYQTTGQNREDGLFVVKYFARIEHPHIVAGYSCIFVVDEKSKVQALYIEALPLE</sequence>
<evidence type="ECO:0000313" key="2">
    <source>
        <dbReference type="Proteomes" id="UP000052008"/>
    </source>
</evidence>
<protein>
    <submittedName>
        <fullName evidence="1">Uncharacterized protein</fullName>
    </submittedName>
</protein>
<dbReference type="EMBL" id="LIZS01000020">
    <property type="protein sequence ID" value="KPJ53406.1"/>
    <property type="molecule type" value="Genomic_DNA"/>
</dbReference>
<reference evidence="1 2" key="1">
    <citation type="journal article" date="2015" name="Microbiome">
        <title>Genomic resolution of linkages in carbon, nitrogen, and sulfur cycling among widespread estuary sediment bacteria.</title>
        <authorList>
            <person name="Baker B.J."/>
            <person name="Lazar C.S."/>
            <person name="Teske A.P."/>
            <person name="Dick G.J."/>
        </authorList>
    </citation>
    <scope>NUCLEOTIDE SEQUENCE [LARGE SCALE GENOMIC DNA]</scope>
    <source>
        <strain evidence="1">DG_24</strain>
    </source>
</reference>